<feature type="binding site" evidence="10">
    <location>
        <position position="131"/>
    </location>
    <ligand>
        <name>ATP</name>
        <dbReference type="ChEBI" id="CHEBI:30616"/>
    </ligand>
</feature>
<evidence type="ECO:0000256" key="5">
    <source>
        <dbReference type="ARBA" id="ARBA00022741"/>
    </source>
</evidence>
<gene>
    <name evidence="10 13" type="primary">mnmA</name>
    <name evidence="13" type="ORF">KYD98_07005</name>
</gene>
<dbReference type="InterPro" id="IPR046885">
    <property type="entry name" value="MnmA-like_C"/>
</dbReference>
<keyword evidence="4 10" id="KW-0819">tRNA processing</keyword>
<dbReference type="EC" id="2.8.1.13" evidence="10"/>
<dbReference type="Pfam" id="PF03054">
    <property type="entry name" value="tRNA_Me_trans"/>
    <property type="match status" value="1"/>
</dbReference>
<comment type="catalytic activity">
    <reaction evidence="9 10">
        <text>S-sulfanyl-L-cysteinyl-[protein] + uridine(34) in tRNA + AH2 + ATP = 2-thiouridine(34) in tRNA + L-cysteinyl-[protein] + A + AMP + diphosphate + H(+)</text>
        <dbReference type="Rhea" id="RHEA:47032"/>
        <dbReference type="Rhea" id="RHEA-COMP:10131"/>
        <dbReference type="Rhea" id="RHEA-COMP:11726"/>
        <dbReference type="Rhea" id="RHEA-COMP:11727"/>
        <dbReference type="Rhea" id="RHEA-COMP:11728"/>
        <dbReference type="ChEBI" id="CHEBI:13193"/>
        <dbReference type="ChEBI" id="CHEBI:15378"/>
        <dbReference type="ChEBI" id="CHEBI:17499"/>
        <dbReference type="ChEBI" id="CHEBI:29950"/>
        <dbReference type="ChEBI" id="CHEBI:30616"/>
        <dbReference type="ChEBI" id="CHEBI:33019"/>
        <dbReference type="ChEBI" id="CHEBI:61963"/>
        <dbReference type="ChEBI" id="CHEBI:65315"/>
        <dbReference type="ChEBI" id="CHEBI:87170"/>
        <dbReference type="ChEBI" id="CHEBI:456215"/>
        <dbReference type="EC" id="2.8.1.13"/>
    </reaction>
</comment>
<feature type="active site" description="Cysteine persulfide intermediate" evidence="10">
    <location>
        <position position="203"/>
    </location>
</feature>
<dbReference type="Pfam" id="PF20258">
    <property type="entry name" value="tRNA_Me_trans_C"/>
    <property type="match status" value="1"/>
</dbReference>
<evidence type="ECO:0000256" key="1">
    <source>
        <dbReference type="ARBA" id="ARBA00022490"/>
    </source>
</evidence>
<feature type="binding site" evidence="10">
    <location>
        <position position="38"/>
    </location>
    <ligand>
        <name>ATP</name>
        <dbReference type="ChEBI" id="CHEBI:30616"/>
    </ligand>
</feature>
<evidence type="ECO:0000256" key="10">
    <source>
        <dbReference type="HAMAP-Rule" id="MF_00144"/>
    </source>
</evidence>
<feature type="site" description="Interaction with tRNA" evidence="10">
    <location>
        <position position="342"/>
    </location>
</feature>
<feature type="domain" description="tRNA-specific 2-thiouridylase MnmA-like central" evidence="12">
    <location>
        <begin position="223"/>
        <end position="275"/>
    </location>
</feature>
<protein>
    <recommendedName>
        <fullName evidence="10">tRNA-specific 2-thiouridylase MnmA</fullName>
        <ecNumber evidence="10">2.8.1.13</ecNumber>
    </recommendedName>
</protein>
<comment type="caution">
    <text evidence="10">Lacks conserved residue(s) required for the propagation of feature annotation.</text>
</comment>
<comment type="function">
    <text evidence="10">Catalyzes the 2-thiolation of uridine at the wobble position (U34) of tRNA, leading to the formation of s(2)U34.</text>
</comment>
<dbReference type="InterPro" id="IPR023382">
    <property type="entry name" value="MnmA-like_central_sf"/>
</dbReference>
<keyword evidence="3 10" id="KW-0808">Transferase</keyword>
<evidence type="ECO:0000313" key="14">
    <source>
        <dbReference type="Proteomes" id="UP001519921"/>
    </source>
</evidence>
<dbReference type="PANTHER" id="PTHR11933:SF5">
    <property type="entry name" value="MITOCHONDRIAL TRNA-SPECIFIC 2-THIOURIDYLASE 1"/>
    <property type="match status" value="1"/>
</dbReference>
<comment type="subcellular location">
    <subcellularLocation>
        <location evidence="10">Cytoplasm</location>
    </subcellularLocation>
</comment>
<dbReference type="InterPro" id="IPR014729">
    <property type="entry name" value="Rossmann-like_a/b/a_fold"/>
</dbReference>
<dbReference type="Gene3D" id="2.40.30.10">
    <property type="entry name" value="Translation factors"/>
    <property type="match status" value="1"/>
</dbReference>
<dbReference type="Gene3D" id="3.40.50.620">
    <property type="entry name" value="HUPs"/>
    <property type="match status" value="1"/>
</dbReference>
<organism evidence="13 14">
    <name type="scientific">Clostridium weizhouense</name>
    <dbReference type="NCBI Taxonomy" id="2859781"/>
    <lineage>
        <taxon>Bacteria</taxon>
        <taxon>Bacillati</taxon>
        <taxon>Bacillota</taxon>
        <taxon>Clostridia</taxon>
        <taxon>Eubacteriales</taxon>
        <taxon>Clostridiaceae</taxon>
        <taxon>Clostridium</taxon>
    </lineage>
</organism>
<dbReference type="InterPro" id="IPR046884">
    <property type="entry name" value="MnmA-like_central"/>
</dbReference>
<feature type="active site" description="Nucleophile" evidence="10">
    <location>
        <position position="107"/>
    </location>
</feature>
<feature type="region of interest" description="Interaction with tRNA" evidence="10">
    <location>
        <begin position="153"/>
        <end position="155"/>
    </location>
</feature>
<keyword evidence="2 10" id="KW-0820">tRNA-binding</keyword>
<keyword evidence="1 10" id="KW-0963">Cytoplasm</keyword>
<evidence type="ECO:0000259" key="12">
    <source>
        <dbReference type="Pfam" id="PF20259"/>
    </source>
</evidence>
<dbReference type="SUPFAM" id="SSF52402">
    <property type="entry name" value="Adenine nucleotide alpha hydrolases-like"/>
    <property type="match status" value="1"/>
</dbReference>
<evidence type="ECO:0000256" key="2">
    <source>
        <dbReference type="ARBA" id="ARBA00022555"/>
    </source>
</evidence>
<keyword evidence="8" id="KW-1015">Disulfide bond</keyword>
<feature type="binding site" evidence="10">
    <location>
        <begin position="12"/>
        <end position="19"/>
    </location>
    <ligand>
        <name>ATP</name>
        <dbReference type="ChEBI" id="CHEBI:30616"/>
    </ligand>
</feature>
<accession>A0ABS7AMF2</accession>
<comment type="caution">
    <text evidence="13">The sequence shown here is derived from an EMBL/GenBank/DDBJ whole genome shotgun (WGS) entry which is preliminary data.</text>
</comment>
<evidence type="ECO:0000259" key="11">
    <source>
        <dbReference type="Pfam" id="PF20258"/>
    </source>
</evidence>
<dbReference type="CDD" id="cd01998">
    <property type="entry name" value="MnmA_TRMU-like"/>
    <property type="match status" value="1"/>
</dbReference>
<name>A0ABS7AMF2_9CLOT</name>
<keyword evidence="6 10" id="KW-0067">ATP-binding</keyword>
<dbReference type="NCBIfam" id="NF001138">
    <property type="entry name" value="PRK00143.1"/>
    <property type="match status" value="1"/>
</dbReference>
<dbReference type="RefSeq" id="WP_219778894.1">
    <property type="nucleotide sequence ID" value="NZ_JAHXPT010000004.1"/>
</dbReference>
<feature type="site" description="Interaction with tRNA" evidence="10">
    <location>
        <position position="132"/>
    </location>
</feature>
<keyword evidence="5 10" id="KW-0547">Nucleotide-binding</keyword>
<evidence type="ECO:0000256" key="3">
    <source>
        <dbReference type="ARBA" id="ARBA00022679"/>
    </source>
</evidence>
<keyword evidence="7 10" id="KW-0694">RNA-binding</keyword>
<reference evidence="13 14" key="1">
    <citation type="submission" date="2021-07" db="EMBL/GenBank/DDBJ databases">
        <title>Clostridium weizhouense sp. nov., an anaerobic bacterium isolated from activated sludge of Petroleum wastewater.</title>
        <authorList>
            <person name="Li Q."/>
        </authorList>
    </citation>
    <scope>NUCLEOTIDE SEQUENCE [LARGE SCALE GENOMIC DNA]</scope>
    <source>
        <strain evidence="13 14">YB-6</strain>
    </source>
</reference>
<comment type="similarity">
    <text evidence="10">Belongs to the MnmA/TRMU family.</text>
</comment>
<dbReference type="EMBL" id="JAHXPT010000004">
    <property type="protein sequence ID" value="MBW6409836.1"/>
    <property type="molecule type" value="Genomic_DNA"/>
</dbReference>
<keyword evidence="14" id="KW-1185">Reference proteome</keyword>
<dbReference type="InterPro" id="IPR004506">
    <property type="entry name" value="MnmA-like"/>
</dbReference>
<evidence type="ECO:0000256" key="8">
    <source>
        <dbReference type="ARBA" id="ARBA00023157"/>
    </source>
</evidence>
<dbReference type="HAMAP" id="MF_00144">
    <property type="entry name" value="tRNA_thiouridyl_MnmA"/>
    <property type="match status" value="1"/>
</dbReference>
<dbReference type="PANTHER" id="PTHR11933">
    <property type="entry name" value="TRNA 5-METHYLAMINOMETHYL-2-THIOURIDYLATE -METHYLTRANSFERASE"/>
    <property type="match status" value="1"/>
</dbReference>
<dbReference type="Gene3D" id="2.30.30.280">
    <property type="entry name" value="Adenine nucleotide alpha hydrolases-like domains"/>
    <property type="match status" value="1"/>
</dbReference>
<evidence type="ECO:0000256" key="4">
    <source>
        <dbReference type="ARBA" id="ARBA00022694"/>
    </source>
</evidence>
<dbReference type="NCBIfam" id="TIGR00420">
    <property type="entry name" value="trmU"/>
    <property type="match status" value="1"/>
</dbReference>
<evidence type="ECO:0000313" key="13">
    <source>
        <dbReference type="EMBL" id="MBW6409836.1"/>
    </source>
</evidence>
<dbReference type="Pfam" id="PF20259">
    <property type="entry name" value="tRNA_Me_trans_M"/>
    <property type="match status" value="1"/>
</dbReference>
<evidence type="ECO:0000256" key="6">
    <source>
        <dbReference type="ARBA" id="ARBA00022840"/>
    </source>
</evidence>
<evidence type="ECO:0000256" key="7">
    <source>
        <dbReference type="ARBA" id="ARBA00022884"/>
    </source>
</evidence>
<sequence length="362" mass="40656">MSNSTKKKVLIGMSGGVDSSVAAYLLKQQGYEVIGATMQIWQEDNEYAEKEGGCCSLSAVNDARRVCDKLDIPFYVLNFRDYFKDKVIDYFVQEYIDGRTPNPCIECNKHLKFDELLRRARGIGADYVATGHYAKIEEKDGRYLLIRSDDDRKDQTYALYNFTQDQLKHTLMPCGQYTKEKIREIAKEIGLAVHNKKDSEEICFIPDNDHGKYILNARPGVIKPGNFVDKNGNILGKHKGIVYYTIGQRKGLGIALGRPIFVTDINPKTNEVVLGAEEDIFKTELIAGNLNFITFDALDKPTEVEAKIRYSARTAKAIISPLKDGRVKVTFKEKQRAITKGQSVVFYNGNIVVGGGIIEAII</sequence>
<proteinExistence type="inferred from homology"/>
<dbReference type="Proteomes" id="UP001519921">
    <property type="component" value="Unassembled WGS sequence"/>
</dbReference>
<evidence type="ECO:0000256" key="9">
    <source>
        <dbReference type="ARBA" id="ARBA00051542"/>
    </source>
</evidence>
<feature type="region of interest" description="Interaction with tRNA" evidence="10">
    <location>
        <begin position="309"/>
        <end position="310"/>
    </location>
</feature>
<dbReference type="GO" id="GO:0103016">
    <property type="term" value="F:tRNA-uridine 2-sulfurtransferase activity"/>
    <property type="evidence" value="ECO:0007669"/>
    <property type="project" value="UniProtKB-EC"/>
</dbReference>
<feature type="domain" description="tRNA-specific 2-thiouridylase MnmA-like C-terminal" evidence="11">
    <location>
        <begin position="283"/>
        <end position="358"/>
    </location>
</feature>